<gene>
    <name evidence="2" type="ORF">MsAc7_07120</name>
</gene>
<protein>
    <submittedName>
        <fullName evidence="2">Uncharacterized protein</fullName>
    </submittedName>
</protein>
<accession>A0AA96V450</accession>
<sequence length="102" mass="11908">MNSWYFSRSGHKTQCSMPALILSNSIEFYKILFYGLIVLMIRIKSDDIKLIFKKVSVDARFIISANMNDSEFGMFQMFHPAFFCLLMFQKVGNVASKRLFNE</sequence>
<keyword evidence="3" id="KW-1185">Reference proteome</keyword>
<keyword evidence="1" id="KW-0812">Transmembrane</keyword>
<dbReference type="Proteomes" id="UP001303587">
    <property type="component" value="Chromosome"/>
</dbReference>
<evidence type="ECO:0000313" key="3">
    <source>
        <dbReference type="Proteomes" id="UP001303587"/>
    </source>
</evidence>
<evidence type="ECO:0000313" key="2">
    <source>
        <dbReference type="EMBL" id="WNY25170.1"/>
    </source>
</evidence>
<dbReference type="EMBL" id="CP131060">
    <property type="protein sequence ID" value="WNY25170.1"/>
    <property type="molecule type" value="Genomic_DNA"/>
</dbReference>
<proteinExistence type="predicted"/>
<organism evidence="2 3">
    <name type="scientific">Methanolapillus millepedarum</name>
    <dbReference type="NCBI Taxonomy" id="3028296"/>
    <lineage>
        <taxon>Archaea</taxon>
        <taxon>Methanobacteriati</taxon>
        <taxon>Methanobacteriota</taxon>
        <taxon>Stenosarchaea group</taxon>
        <taxon>Methanomicrobia</taxon>
        <taxon>Methanosarcinales</taxon>
        <taxon>Methanosarcinaceae</taxon>
        <taxon>Methanolapillus</taxon>
    </lineage>
</organism>
<reference evidence="2 3" key="1">
    <citation type="submission" date="2023-07" db="EMBL/GenBank/DDBJ databases">
        <title>Closed genoem sequence of Methanosarcinaceae archaeon Ac7.</title>
        <authorList>
            <person name="Poehlein A."/>
            <person name="Protasov E."/>
            <person name="Platt K."/>
            <person name="Reeh H."/>
            <person name="Daniel R."/>
            <person name="Brune A."/>
        </authorList>
    </citation>
    <scope>NUCLEOTIDE SEQUENCE [LARGE SCALE GENOMIC DNA]</scope>
    <source>
        <strain evidence="2 3">Ac7</strain>
    </source>
</reference>
<name>A0AA96V450_9EURY</name>
<keyword evidence="1" id="KW-1133">Transmembrane helix</keyword>
<feature type="transmembrane region" description="Helical" evidence="1">
    <location>
        <begin position="20"/>
        <end position="41"/>
    </location>
</feature>
<evidence type="ECO:0000256" key="1">
    <source>
        <dbReference type="SAM" id="Phobius"/>
    </source>
</evidence>
<keyword evidence="1" id="KW-0472">Membrane</keyword>
<dbReference type="AlphaFoldDB" id="A0AA96V450"/>